<name>A0AAW0IA72_MYOGA</name>
<accession>A0AAW0IA72</accession>
<reference evidence="2 3" key="1">
    <citation type="journal article" date="2023" name="bioRxiv">
        <title>Conserved and derived expression patterns and positive selection on dental genes reveal complex evolutionary context of ever-growing rodent molars.</title>
        <authorList>
            <person name="Calamari Z.T."/>
            <person name="Song A."/>
            <person name="Cohen E."/>
            <person name="Akter M."/>
            <person name="Roy R.D."/>
            <person name="Hallikas O."/>
            <person name="Christensen M.M."/>
            <person name="Li P."/>
            <person name="Marangoni P."/>
            <person name="Jernvall J."/>
            <person name="Klein O.D."/>
        </authorList>
    </citation>
    <scope>NUCLEOTIDE SEQUENCE [LARGE SCALE GENOMIC DNA]</scope>
    <source>
        <strain evidence="2">V071</strain>
    </source>
</reference>
<gene>
    <name evidence="2" type="ORF">U0070_010207</name>
</gene>
<keyword evidence="3" id="KW-1185">Reference proteome</keyword>
<dbReference type="Proteomes" id="UP001488838">
    <property type="component" value="Unassembled WGS sequence"/>
</dbReference>
<evidence type="ECO:0000313" key="3">
    <source>
        <dbReference type="Proteomes" id="UP001488838"/>
    </source>
</evidence>
<dbReference type="EMBL" id="JBBHLL010000182">
    <property type="protein sequence ID" value="KAK7811048.1"/>
    <property type="molecule type" value="Genomic_DNA"/>
</dbReference>
<dbReference type="InterPro" id="IPR051971">
    <property type="entry name" value="E3_ubiquitin-PDZ_ligase"/>
</dbReference>
<dbReference type="PANTHER" id="PTHR15545:SF4">
    <property type="entry name" value="PDZ DOMAIN-CONTAINING PROTEIN 4"/>
    <property type="match status" value="1"/>
</dbReference>
<evidence type="ECO:0000256" key="1">
    <source>
        <dbReference type="SAM" id="MobiDB-lite"/>
    </source>
</evidence>
<dbReference type="AlphaFoldDB" id="A0AAW0IA72"/>
<comment type="caution">
    <text evidence="2">The sequence shown here is derived from an EMBL/GenBank/DDBJ whole genome shotgun (WGS) entry which is preliminary data.</text>
</comment>
<sequence>MVLQESLVIQVLRCSPHLWGNSYYYDLQLMDSGTQTNIMALGKLHMPTPPMGILEHYVLFEPPSTQLAMNDFGSENEGDLCIWKLKSPLAQQTGNDEKGAPEGNPILSNSQELDTGMGRTDNSTCNERDLLGGDPHLQHFQHPWKPVQVCPARKCPAEQGFPLRHRLSAEGAGLGGADLPRLTDEDYEHYHELLEIKCHLENGNQLGIFFFGASSGNSSLNVSQNERLDHEMAMLEEELQHIEFNCSSILWAQKRAQLFFVIHKNAVLPSCMPSLTWTEAYQKGQSGWP</sequence>
<organism evidence="2 3">
    <name type="scientific">Myodes glareolus</name>
    <name type="common">Bank vole</name>
    <name type="synonym">Clethrionomys glareolus</name>
    <dbReference type="NCBI Taxonomy" id="447135"/>
    <lineage>
        <taxon>Eukaryota</taxon>
        <taxon>Metazoa</taxon>
        <taxon>Chordata</taxon>
        <taxon>Craniata</taxon>
        <taxon>Vertebrata</taxon>
        <taxon>Euteleostomi</taxon>
        <taxon>Mammalia</taxon>
        <taxon>Eutheria</taxon>
        <taxon>Euarchontoglires</taxon>
        <taxon>Glires</taxon>
        <taxon>Rodentia</taxon>
        <taxon>Myomorpha</taxon>
        <taxon>Muroidea</taxon>
        <taxon>Cricetidae</taxon>
        <taxon>Arvicolinae</taxon>
        <taxon>Myodes</taxon>
    </lineage>
</organism>
<protein>
    <submittedName>
        <fullName evidence="2">Uncharacterized protein</fullName>
    </submittedName>
</protein>
<evidence type="ECO:0000313" key="2">
    <source>
        <dbReference type="EMBL" id="KAK7811048.1"/>
    </source>
</evidence>
<proteinExistence type="predicted"/>
<dbReference type="PANTHER" id="PTHR15545">
    <property type="entry name" value="PDZ DOMAIN CONTAINING RING FINGER PROTEIN 3, 4"/>
    <property type="match status" value="1"/>
</dbReference>
<feature type="region of interest" description="Disordered" evidence="1">
    <location>
        <begin position="92"/>
        <end position="126"/>
    </location>
</feature>